<evidence type="ECO:0000259" key="8">
    <source>
        <dbReference type="PROSITE" id="PS50225"/>
    </source>
</evidence>
<dbReference type="SUPFAM" id="SSF158235">
    <property type="entry name" value="SOCS box-like"/>
    <property type="match status" value="1"/>
</dbReference>
<dbReference type="SUPFAM" id="SSF55550">
    <property type="entry name" value="SH2 domain"/>
    <property type="match status" value="1"/>
</dbReference>
<keyword evidence="9" id="KW-1185">Reference proteome</keyword>
<dbReference type="PANTHER" id="PTHR10155">
    <property type="entry name" value="PHOSPHATIDYLINOSITOL 3-KINASE REGULATORY SUBUNIT"/>
    <property type="match status" value="1"/>
</dbReference>
<dbReference type="InterPro" id="IPR000980">
    <property type="entry name" value="SH2"/>
</dbReference>
<evidence type="ECO:0000256" key="2">
    <source>
        <dbReference type="ARBA" id="ARBA00022700"/>
    </source>
</evidence>
<evidence type="ECO:0000313" key="10">
    <source>
        <dbReference type="RefSeq" id="XP_022321481.1"/>
    </source>
</evidence>
<dbReference type="SMART" id="SM00253">
    <property type="entry name" value="SOCS"/>
    <property type="match status" value="1"/>
</dbReference>
<gene>
    <name evidence="10" type="primary">LOC111123459</name>
</gene>
<dbReference type="CDD" id="cd03741">
    <property type="entry name" value="SOCS_SOCS7"/>
    <property type="match status" value="1"/>
</dbReference>
<feature type="region of interest" description="Disordered" evidence="6">
    <location>
        <begin position="1"/>
        <end position="21"/>
    </location>
</feature>
<dbReference type="SMART" id="SM00252">
    <property type="entry name" value="SH2"/>
    <property type="match status" value="1"/>
</dbReference>
<dbReference type="Gene3D" id="3.30.505.10">
    <property type="entry name" value="SH2 domain"/>
    <property type="match status" value="1"/>
</dbReference>
<dbReference type="GO" id="GO:0035556">
    <property type="term" value="P:intracellular signal transduction"/>
    <property type="evidence" value="ECO:0007669"/>
    <property type="project" value="InterPro"/>
</dbReference>
<dbReference type="Pfam" id="PF00017">
    <property type="entry name" value="SH2"/>
    <property type="match status" value="1"/>
</dbReference>
<dbReference type="InterPro" id="IPR036860">
    <property type="entry name" value="SH2_dom_sf"/>
</dbReference>
<evidence type="ECO:0000313" key="9">
    <source>
        <dbReference type="Proteomes" id="UP000694844"/>
    </source>
</evidence>
<keyword evidence="4 5" id="KW-0727">SH2 domain</keyword>
<evidence type="ECO:0000256" key="1">
    <source>
        <dbReference type="ARBA" id="ARBA00022604"/>
    </source>
</evidence>
<dbReference type="Pfam" id="PF07525">
    <property type="entry name" value="SOCS_box"/>
    <property type="match status" value="1"/>
</dbReference>
<evidence type="ECO:0000256" key="3">
    <source>
        <dbReference type="ARBA" id="ARBA00022786"/>
    </source>
</evidence>
<organism evidence="9 10">
    <name type="scientific">Crassostrea virginica</name>
    <name type="common">Eastern oyster</name>
    <dbReference type="NCBI Taxonomy" id="6565"/>
    <lineage>
        <taxon>Eukaryota</taxon>
        <taxon>Metazoa</taxon>
        <taxon>Spiralia</taxon>
        <taxon>Lophotrochozoa</taxon>
        <taxon>Mollusca</taxon>
        <taxon>Bivalvia</taxon>
        <taxon>Autobranchia</taxon>
        <taxon>Pteriomorphia</taxon>
        <taxon>Ostreida</taxon>
        <taxon>Ostreoidea</taxon>
        <taxon>Ostreidae</taxon>
        <taxon>Crassostrea</taxon>
    </lineage>
</organism>
<keyword evidence="2" id="KW-0734">Signal transduction inhibitor</keyword>
<dbReference type="InterPro" id="IPR036036">
    <property type="entry name" value="SOCS_box-like_dom_sf"/>
</dbReference>
<dbReference type="SMART" id="SM00969">
    <property type="entry name" value="SOCS_box"/>
    <property type="match status" value="1"/>
</dbReference>
<feature type="domain" description="SH2" evidence="7">
    <location>
        <begin position="553"/>
        <end position="654"/>
    </location>
</feature>
<protein>
    <submittedName>
        <fullName evidence="10">Uncharacterized protein LOC111123459</fullName>
    </submittedName>
</protein>
<dbReference type="PROSITE" id="PS50001">
    <property type="entry name" value="SH2"/>
    <property type="match status" value="1"/>
</dbReference>
<dbReference type="PANTHER" id="PTHR10155:SF32">
    <property type="entry name" value="LP02169P"/>
    <property type="match status" value="1"/>
</dbReference>
<dbReference type="OrthoDB" id="5979828at2759"/>
<dbReference type="GeneID" id="111123459"/>
<keyword evidence="3" id="KW-0833">Ubl conjugation pathway</keyword>
<name>A0A8B8D3T6_CRAVI</name>
<reference evidence="10" key="1">
    <citation type="submission" date="2025-08" db="UniProtKB">
        <authorList>
            <consortium name="RefSeq"/>
        </authorList>
    </citation>
    <scope>IDENTIFICATION</scope>
    <source>
        <tissue evidence="10">Whole sample</tissue>
    </source>
</reference>
<dbReference type="InterPro" id="IPR001496">
    <property type="entry name" value="SOCS_box"/>
</dbReference>
<dbReference type="GO" id="GO:0046854">
    <property type="term" value="P:phosphatidylinositol phosphate biosynthetic process"/>
    <property type="evidence" value="ECO:0007669"/>
    <property type="project" value="TreeGrafter"/>
</dbReference>
<feature type="domain" description="SOCS box" evidence="8">
    <location>
        <begin position="653"/>
        <end position="699"/>
    </location>
</feature>
<evidence type="ECO:0000259" key="7">
    <source>
        <dbReference type="PROSITE" id="PS50001"/>
    </source>
</evidence>
<dbReference type="KEGG" id="cvn:111123459"/>
<accession>A0A8B8D3T6</accession>
<sequence>MTSKQGHQYEIIHPETQRPASGNQLKKLSSFFLNINHFGRLVGRTFFRKRDTDSECDSECDYDKAFTEDLFVQGTDSFVLGEDKHVRDETKTGMPNKVKFADGIKSERTDIASLHESQNSESGKFRFDESSYDSTTMGLDFMNNDDDNEHSPNGGITLAHCKGEQRVYDQSEVQDITISKAEVEKLFTLTQKEKNESQGDEINHLTMNSGVYPSSSELNLTSNVDSLKENVVSSTGVETSDTIASIASENVNEIEQFWNEKERSLNTGCINSDHSLSNHSISLITSLRSSEERQGSVETIAKSSKTSDSPYCFRKSENLASDSLESVDPKVSLPSETVLKTDKIDQYLSSPKTSSNTDSVLDSLQIKSLSSCVPSLKNLPDCNSRADDNRVRKLNGSEENNRNEITFPDAGRVVVNDKPRLSKDDSNSVCSDVKMTVSSKSKEKNLMCNLDSFESVLQTRTTTPSEKNHRVSEDSHDNEIDLPLAIRDTPEESDIEKFYYEDEPVHISHSELMEWYGEESRVQLKGRIGKKSCTFRSKKTFIDSLKEIRNCGWYWGPLSYDEAISQLVNKPHGSFLVRDSYNELYLLSLSINLNGRVYHVRIEHNNGKFDFSESVSSGYSSIIELIEESMRKSSKGHSLFFRGNFSPVHFLHPVSRFLQMQSLQHICRFQILQNVRRDHIESLPIPTSIKDYLREHQYYVENLEG</sequence>
<dbReference type="AlphaFoldDB" id="A0A8B8D3T6"/>
<dbReference type="GO" id="GO:0005942">
    <property type="term" value="C:phosphatidylinositol 3-kinase complex"/>
    <property type="evidence" value="ECO:0007669"/>
    <property type="project" value="TreeGrafter"/>
</dbReference>
<dbReference type="PROSITE" id="PS50225">
    <property type="entry name" value="SOCS"/>
    <property type="match status" value="1"/>
</dbReference>
<keyword evidence="1" id="KW-0341">Growth regulation</keyword>
<dbReference type="GO" id="GO:0046935">
    <property type="term" value="F:1-phosphatidylinositol-3-kinase regulator activity"/>
    <property type="evidence" value="ECO:0007669"/>
    <property type="project" value="TreeGrafter"/>
</dbReference>
<dbReference type="Proteomes" id="UP000694844">
    <property type="component" value="Chromosome 3"/>
</dbReference>
<evidence type="ECO:0000256" key="4">
    <source>
        <dbReference type="ARBA" id="ARBA00022999"/>
    </source>
</evidence>
<proteinExistence type="predicted"/>
<evidence type="ECO:0000256" key="5">
    <source>
        <dbReference type="PROSITE-ProRule" id="PRU00191"/>
    </source>
</evidence>
<dbReference type="GO" id="GO:0009968">
    <property type="term" value="P:negative regulation of signal transduction"/>
    <property type="evidence" value="ECO:0007669"/>
    <property type="project" value="UniProtKB-KW"/>
</dbReference>
<dbReference type="InterPro" id="IPR037346">
    <property type="entry name" value="SOCS7_SOCS"/>
</dbReference>
<dbReference type="RefSeq" id="XP_022321481.1">
    <property type="nucleotide sequence ID" value="XM_022465773.1"/>
</dbReference>
<evidence type="ECO:0000256" key="6">
    <source>
        <dbReference type="SAM" id="MobiDB-lite"/>
    </source>
</evidence>